<dbReference type="STRING" id="1230905.A0A1G4K9M2"/>
<reference evidence="7 8" key="1">
    <citation type="submission" date="2016-03" db="EMBL/GenBank/DDBJ databases">
        <authorList>
            <person name="Devillers H."/>
        </authorList>
    </citation>
    <scope>NUCLEOTIDE SEQUENCE [LARGE SCALE GENOMIC DNA]</scope>
    <source>
        <strain evidence="7">CBS 11717</strain>
    </source>
</reference>
<dbReference type="OrthoDB" id="26681at2759"/>
<dbReference type="FunFam" id="1.10.1540.10:FF:000001">
    <property type="entry name" value="neurobeachin isoform X1"/>
    <property type="match status" value="1"/>
</dbReference>
<dbReference type="InterPro" id="IPR036322">
    <property type="entry name" value="WD40_repeat_dom_sf"/>
</dbReference>
<evidence type="ECO:0000313" key="8">
    <source>
        <dbReference type="Proteomes" id="UP000191024"/>
    </source>
</evidence>
<dbReference type="EMBL" id="LT598469">
    <property type="protein sequence ID" value="SCV00859.1"/>
    <property type="molecule type" value="Genomic_DNA"/>
</dbReference>
<evidence type="ECO:0000256" key="3">
    <source>
        <dbReference type="ARBA" id="ARBA00054699"/>
    </source>
</evidence>
<dbReference type="SUPFAM" id="SSF50978">
    <property type="entry name" value="WD40 repeat-like"/>
    <property type="match status" value="1"/>
</dbReference>
<dbReference type="CDD" id="cd06071">
    <property type="entry name" value="Beach"/>
    <property type="match status" value="1"/>
</dbReference>
<dbReference type="Gene3D" id="2.130.10.10">
    <property type="entry name" value="YVTN repeat-like/Quinoprotein amine dehydrogenase"/>
    <property type="match status" value="1"/>
</dbReference>
<accession>A0A1G4K9M2</accession>
<evidence type="ECO:0000256" key="4">
    <source>
        <dbReference type="ARBA" id="ARBA00073334"/>
    </source>
</evidence>
<keyword evidence="1" id="KW-0853">WD repeat</keyword>
<dbReference type="SUPFAM" id="SSF50729">
    <property type="entry name" value="PH domain-like"/>
    <property type="match status" value="1"/>
</dbReference>
<dbReference type="Pfam" id="PF14844">
    <property type="entry name" value="PH_BEACH"/>
    <property type="match status" value="1"/>
</dbReference>
<dbReference type="InterPro" id="IPR011993">
    <property type="entry name" value="PH-like_dom_sf"/>
</dbReference>
<dbReference type="PANTHER" id="PTHR13743">
    <property type="entry name" value="BEIGE/BEACH-RELATED"/>
    <property type="match status" value="1"/>
</dbReference>
<dbReference type="InterPro" id="IPR023362">
    <property type="entry name" value="PH-BEACH_dom"/>
</dbReference>
<organism evidence="7 8">
    <name type="scientific">Lachancea mirantina</name>
    <dbReference type="NCBI Taxonomy" id="1230905"/>
    <lineage>
        <taxon>Eukaryota</taxon>
        <taxon>Fungi</taxon>
        <taxon>Dikarya</taxon>
        <taxon>Ascomycota</taxon>
        <taxon>Saccharomycotina</taxon>
        <taxon>Saccharomycetes</taxon>
        <taxon>Saccharomycetales</taxon>
        <taxon>Saccharomycetaceae</taxon>
        <taxon>Lachancea</taxon>
    </lineage>
</organism>
<dbReference type="Gene3D" id="1.10.1540.10">
    <property type="entry name" value="BEACH domain"/>
    <property type="match status" value="1"/>
</dbReference>
<comment type="function">
    <text evidence="3">May be involved in protein sorting and cell wall formation.</text>
</comment>
<evidence type="ECO:0000313" key="7">
    <source>
        <dbReference type="EMBL" id="SCV00859.1"/>
    </source>
</evidence>
<dbReference type="PROSITE" id="PS50197">
    <property type="entry name" value="BEACH"/>
    <property type="match status" value="1"/>
</dbReference>
<evidence type="ECO:0000256" key="1">
    <source>
        <dbReference type="ARBA" id="ARBA00022574"/>
    </source>
</evidence>
<feature type="domain" description="BEACH-type PH" evidence="6">
    <location>
        <begin position="1349"/>
        <end position="1480"/>
    </location>
</feature>
<gene>
    <name evidence="7" type="ORF">LAMI_0G07778G</name>
</gene>
<name>A0A1G4K9M2_9SACH</name>
<dbReference type="SUPFAM" id="SSF81837">
    <property type="entry name" value="BEACH domain"/>
    <property type="match status" value="1"/>
</dbReference>
<dbReference type="InterPro" id="IPR015943">
    <property type="entry name" value="WD40/YVTN_repeat-like_dom_sf"/>
</dbReference>
<dbReference type="InterPro" id="IPR036372">
    <property type="entry name" value="BEACH_dom_sf"/>
</dbReference>
<dbReference type="InterPro" id="IPR050865">
    <property type="entry name" value="BEACH_Domain"/>
</dbReference>
<sequence length="2136" mass="243200">MTAVREELATLLAQIVTLKDNDAESFDGADEDFSAIKMFITMFSNFSTEEQEQSERFNSCLAEYVHEQLVTRNIDVRETEDNFENLDPELWYELFELSNKHCYREIGIAFTLILSLLQASFVNRQKLARARDIKVFLWNYIEHERNESIRQIASEIFVQMLSVHCEASDFIRCVISPVEKEMYRLKILHSLAVLLRDQRYHSFFSLENYWLHIPLEERRGEVTLLAWISLNSLTSNRLLSIDGRLHLEIRESKLCLSNDDCVLGVFESYEFFTDILYCVSFVIGTESISFLVDGVPVDTLFISSLTLRAHNSVTIGSGICSFKIFKLWLWTEVLPEPVIRFFSAGGLYHTRKWSSRSPSDAILENCGDHLVGEISSINELSGTSLSAFRSELQSLSYDSLVIDWVPPFVACESKDIGSDSTIDLYKSGEQIGKCYCFKSADFTAAIASGNIVERLLDNMIDISDISQLHFLTEILFSLLEFPSIEHEFEKKYSFSTLAYLFKAQTLQLKTSLSIQFLLLFLQYCGFSVASSKSPILKHVNAFKNLILNFDLWRSDFLPDPSSDEIETMRFVLFQIIELMTTSEHNVYNSRLMQRHDILGNLLSQQHSAYSGNVSNFVYSLNEELIELYGTLVCESRSSKSIYSLLRFSLYEIENFNLQSALIALRASRLALQKFVAMKDITITEKLIGAVSIKVIVMIMESTESPDALLISLELLLSMLHLNVEGRENFVRSNGYSLLYEFFMNFKVSDFPSVISLLWMYSLGPDISNRDDLTLLTFFEQRFLCVEKIALLENHYLIVDLIEWAVINDIKGRSREDVSQSTNLYLDIIASWQSTTPSCTLFDPRKSSYLIKLLELYVTLTKPQNCHTYSIASQKVSELLASCVIEGMMSLAPQQFAEFLESIVKPKQSGYTNLRPSSPSRVSGYIEMVFWLSAFPSIVERLYGFIPTFEFLFDQNANMFSNFIHLLQKTADCCEADAANGPLLLKAHKCVVSACETIVSLSSIDVKRAERLKVQKLENRLVFENCMVFRATNSSASEDLLKEFLESLMFHQEILFSRASSFQLLTRSSVATILTVLVHRANYHDPSNASLILNCFRVISLHRVDALEEISTATEKKAREKFVQNMATLITLSDEELSSLITQEGCHTIFEKYLNSSCPQGEERNKIGESERKKGTLAKLATLRNQQMENRAMRIQKLRQAFRKDSLTLYQKHISAEETKILNDIADREDQSTSVLEKLLALRTIVAGRKWVQERSGEEPLWMLDSSENINRMRRRLLPKYLIPTFVQPERPLCGLGEGGIVPSNSVSHNNSQMRRSSIMSFEIVHEFNGHDTYRPAPHNRNRKILKLLKNDDSINHIWNCSHVIGLRVNEGILIKGEKYVYHIRNYFFCSDSNKIIELADVSQAMRDGAVSLINQPDHHESGNIHQHEMLCWEMSKLAFVTKRPFLLRDFALELIFEHGENCFFTFHSASLRNEVYREMSHDCRAFGIDPLLESSFREIDLRSHDIGIKNGLLSSSLSSKFVNVFYNLQDAQSSFDALKKWQNGQISNFFYLMIVNTLAGRTFNDLTQYPVFPWVIADYDSEVLDLEDPNTFRDLSKPMGAQSEKRMNQFVERYEMLSMLNQSDSPPFHYGTHYSSAMIVSSYLMRLEPFVSSFLLLQDGKFGHADRLFNSIGRTWRSAAVENSTDVRELMPEFFYLPDFLTNKNHYDMGVLQSGDAAGDVVLPPWAKNDPKIFVQKNREALESPYVSKSLHLWIDLIFGYKQKYKEAEEAVNVFNKLSYPGNINLDDIDDENEKKAITGIIYNFGQTPLQVFSSPHPSKNEIRAQQNLFAAWCEVASRPTSHIEATLPILRDKTREPLRVSLNLIKALPWRPCFPKLWEEDISVRGPSLSIGGKVFSGLHETKVTALVVNEFEILTADKIGAIKLWSLDSTGGEYELKEVKTFYGHLFRVTQVFRLAEYSVIVSLDSNGTLLAWDTVSGDIIRRFAEEVRYAAPSSVTANVAVINLQNELTIFDINGNAYVNVSLGEDAATSVAFGEVYDAGGNIDRHRYEAVKDEFVLVGFASGDLAMYRLRADTGIGFSADRIHTLHLNTKNTITSIKAVARELSVTGSGSVTYECAVAAGSEEGSINCWTSK</sequence>
<proteinExistence type="predicted"/>
<evidence type="ECO:0000256" key="2">
    <source>
        <dbReference type="ARBA" id="ARBA00022737"/>
    </source>
</evidence>
<dbReference type="PANTHER" id="PTHR13743:SF123">
    <property type="entry name" value="PROTEIN FAN"/>
    <property type="match status" value="1"/>
</dbReference>
<evidence type="ECO:0000259" key="5">
    <source>
        <dbReference type="PROSITE" id="PS50197"/>
    </source>
</evidence>
<protein>
    <recommendedName>
        <fullName evidence="4">Beige protein homolog 1</fullName>
    </recommendedName>
</protein>
<dbReference type="CDD" id="cd01201">
    <property type="entry name" value="PH_BEACH"/>
    <property type="match status" value="1"/>
</dbReference>
<keyword evidence="8" id="KW-1185">Reference proteome</keyword>
<dbReference type="Pfam" id="PF02138">
    <property type="entry name" value="Beach"/>
    <property type="match status" value="1"/>
</dbReference>
<evidence type="ECO:0000259" key="6">
    <source>
        <dbReference type="PROSITE" id="PS51783"/>
    </source>
</evidence>
<feature type="domain" description="BEACH" evidence="5">
    <location>
        <begin position="1526"/>
        <end position="1820"/>
    </location>
</feature>
<dbReference type="Gene3D" id="2.30.29.30">
    <property type="entry name" value="Pleckstrin-homology domain (PH domain)/Phosphotyrosine-binding domain (PTB)"/>
    <property type="match status" value="1"/>
</dbReference>
<dbReference type="PROSITE" id="PS51783">
    <property type="entry name" value="PH_BEACH"/>
    <property type="match status" value="1"/>
</dbReference>
<dbReference type="Proteomes" id="UP000191024">
    <property type="component" value="Chromosome G"/>
</dbReference>
<dbReference type="InterPro" id="IPR000409">
    <property type="entry name" value="BEACH_dom"/>
</dbReference>
<keyword evidence="2" id="KW-0677">Repeat</keyword>
<dbReference type="SMART" id="SM01026">
    <property type="entry name" value="Beach"/>
    <property type="match status" value="1"/>
</dbReference>